<comment type="caution">
    <text evidence="2">The sequence shown here is derived from an EMBL/GenBank/DDBJ whole genome shotgun (WGS) entry which is preliminary data.</text>
</comment>
<evidence type="ECO:0000313" key="3">
    <source>
        <dbReference type="Proteomes" id="UP000196102"/>
    </source>
</evidence>
<feature type="signal peptide" evidence="1">
    <location>
        <begin position="1"/>
        <end position="19"/>
    </location>
</feature>
<accession>A0A1Z8AWB0</accession>
<evidence type="ECO:0008006" key="4">
    <source>
        <dbReference type="Google" id="ProtNLM"/>
    </source>
</evidence>
<sequence>MKKLTILFIAFITSSIVNAQKFDDDVVAELSDKVCECLKSKGEITSKEQAELELGTCMLTAYSKNKKYFDKKGANFLEGNNAEKLGEQVGIKLAGTCPEAIPLFMLFADEIEDEMESDFYEEENIIFTGKITKVENDKFKSFEIKDENGRKRNVLWLTYVDNDQLLEEAVKGKTTYQFTAMELDIYDPRIGEYRNMLVLDRIDIKED</sequence>
<evidence type="ECO:0000313" key="2">
    <source>
        <dbReference type="EMBL" id="OUS14610.1"/>
    </source>
</evidence>
<organism evidence="2 3">
    <name type="scientific">Nonlabens dokdonensis</name>
    <dbReference type="NCBI Taxonomy" id="328515"/>
    <lineage>
        <taxon>Bacteria</taxon>
        <taxon>Pseudomonadati</taxon>
        <taxon>Bacteroidota</taxon>
        <taxon>Flavobacteriia</taxon>
        <taxon>Flavobacteriales</taxon>
        <taxon>Flavobacteriaceae</taxon>
        <taxon>Nonlabens</taxon>
    </lineage>
</organism>
<dbReference type="AlphaFoldDB" id="A0A1Z8AWB0"/>
<reference evidence="3" key="1">
    <citation type="journal article" date="2017" name="Proc. Natl. Acad. Sci. U.S.A.">
        <title>Simulation of Deepwater Horizon oil plume reveals substrate specialization within a complex community of hydrocarbon-degraders.</title>
        <authorList>
            <person name="Hu P."/>
            <person name="Dubinsky E.A."/>
            <person name="Probst A.J."/>
            <person name="Wang J."/>
            <person name="Sieber C.M.K."/>
            <person name="Tom L.M."/>
            <person name="Gardinali P."/>
            <person name="Banfield J.F."/>
            <person name="Atlas R.M."/>
            <person name="Andersen G.L."/>
        </authorList>
    </citation>
    <scope>NUCLEOTIDE SEQUENCE [LARGE SCALE GENOMIC DNA]</scope>
</reference>
<name>A0A1Z8AWB0_9FLAO</name>
<dbReference type="RefSeq" id="WP_303686797.1">
    <property type="nucleotide sequence ID" value="NZ_CAJXYO010000021.1"/>
</dbReference>
<gene>
    <name evidence="2" type="ORF">A9Q93_07520</name>
</gene>
<feature type="chain" id="PRO_5012645142" description="Secreted protein" evidence="1">
    <location>
        <begin position="20"/>
        <end position="207"/>
    </location>
</feature>
<evidence type="ECO:0000256" key="1">
    <source>
        <dbReference type="SAM" id="SignalP"/>
    </source>
</evidence>
<protein>
    <recommendedName>
        <fullName evidence="4">Secreted protein</fullName>
    </recommendedName>
</protein>
<dbReference type="Proteomes" id="UP000196102">
    <property type="component" value="Unassembled WGS sequence"/>
</dbReference>
<dbReference type="EMBL" id="MAAX01000117">
    <property type="protein sequence ID" value="OUS14610.1"/>
    <property type="molecule type" value="Genomic_DNA"/>
</dbReference>
<keyword evidence="1" id="KW-0732">Signal</keyword>
<proteinExistence type="predicted"/>